<feature type="compositionally biased region" description="Low complexity" evidence="2">
    <location>
        <begin position="43"/>
        <end position="56"/>
    </location>
</feature>
<feature type="coiled-coil region" evidence="1">
    <location>
        <begin position="220"/>
        <end position="310"/>
    </location>
</feature>
<organism evidence="3 4">
    <name type="scientific">Elysia crispata</name>
    <name type="common">lettuce slug</name>
    <dbReference type="NCBI Taxonomy" id="231223"/>
    <lineage>
        <taxon>Eukaryota</taxon>
        <taxon>Metazoa</taxon>
        <taxon>Spiralia</taxon>
        <taxon>Lophotrochozoa</taxon>
        <taxon>Mollusca</taxon>
        <taxon>Gastropoda</taxon>
        <taxon>Heterobranchia</taxon>
        <taxon>Euthyneura</taxon>
        <taxon>Panpulmonata</taxon>
        <taxon>Sacoglossa</taxon>
        <taxon>Placobranchoidea</taxon>
        <taxon>Plakobranchidae</taxon>
        <taxon>Elysia</taxon>
    </lineage>
</organism>
<keyword evidence="1" id="KW-0175">Coiled coil</keyword>
<accession>A0AAE0Y1N3</accession>
<evidence type="ECO:0000256" key="1">
    <source>
        <dbReference type="SAM" id="Coils"/>
    </source>
</evidence>
<feature type="coiled-coil region" evidence="1">
    <location>
        <begin position="403"/>
        <end position="514"/>
    </location>
</feature>
<dbReference type="Proteomes" id="UP001283361">
    <property type="component" value="Unassembled WGS sequence"/>
</dbReference>
<evidence type="ECO:0000313" key="3">
    <source>
        <dbReference type="EMBL" id="KAK3729648.1"/>
    </source>
</evidence>
<dbReference type="AlphaFoldDB" id="A0AAE0Y1N3"/>
<evidence type="ECO:0000313" key="4">
    <source>
        <dbReference type="Proteomes" id="UP001283361"/>
    </source>
</evidence>
<protein>
    <submittedName>
        <fullName evidence="3">Uncharacterized protein</fullName>
    </submittedName>
</protein>
<feature type="region of interest" description="Disordered" evidence="2">
    <location>
        <begin position="1"/>
        <end position="107"/>
    </location>
</feature>
<keyword evidence="4" id="KW-1185">Reference proteome</keyword>
<reference evidence="3" key="1">
    <citation type="journal article" date="2023" name="G3 (Bethesda)">
        <title>A reference genome for the long-term kleptoplast-retaining sea slug Elysia crispata morphotype clarki.</title>
        <authorList>
            <person name="Eastman K.E."/>
            <person name="Pendleton A.L."/>
            <person name="Shaikh M.A."/>
            <person name="Suttiyut T."/>
            <person name="Ogas R."/>
            <person name="Tomko P."/>
            <person name="Gavelis G."/>
            <person name="Widhalm J.R."/>
            <person name="Wisecaver J.H."/>
        </authorList>
    </citation>
    <scope>NUCLEOTIDE SEQUENCE</scope>
    <source>
        <strain evidence="3">ECLA1</strain>
    </source>
</reference>
<proteinExistence type="predicted"/>
<name>A0AAE0Y1N3_9GAST</name>
<evidence type="ECO:0000256" key="2">
    <source>
        <dbReference type="SAM" id="MobiDB-lite"/>
    </source>
</evidence>
<gene>
    <name evidence="3" type="ORF">RRG08_015670</name>
</gene>
<feature type="compositionally biased region" description="Polar residues" evidence="2">
    <location>
        <begin position="85"/>
        <end position="107"/>
    </location>
</feature>
<comment type="caution">
    <text evidence="3">The sequence shown here is derived from an EMBL/GenBank/DDBJ whole genome shotgun (WGS) entry which is preliminary data.</text>
</comment>
<sequence length="562" mass="64746">MMSERFTDDGGNQTPDVLEWRRSLRSPSPGADQRSSRNMEAGTRSLRSRTPSPLRSKTVRSRKLRSRSPSPNINSKGAYLVDVPSKSTSMKRSTVANGLRKSTGSSLTADLSMSGKLNKSATELASIEAEYIKNLQQQIYFLELESGYLREQARKATDMHPQMTAEAEKMLAKLREMQSAMDKMDVELKRKDSSIGVHTNEKRKLEELLQLEKDGRQRDKRLLTEELVTLKKEKDRLEREVTRKDEQVAEAKTELDSSALALKNADTKITTLRAQLEQRIEQHNLTQLALEEKRSELLSVEAQLRDTEERYVASTVTIQDKLTQDLRDEIRLLHQKVKESELAAEKDRFLRDKISDDMANLVQENAALSQNKLEIAKQLEREKELRDSTSHRHSQTLQEVTTLKEKLQENDFLREQLRQEQDKSRQYLEQLTNQESTSKTVELSFNTAKSRMVELEGMRSATESENAQLRKDKTLLVDHVADLQRKMEDKDREVLDLRSNISDLEARLRNVDLQKSLELTQQSQRWEEFSRLADSMKNLSQTMMTQTSAASNSPRLTMPQQY</sequence>
<feature type="compositionally biased region" description="Basic residues" evidence="2">
    <location>
        <begin position="57"/>
        <end position="66"/>
    </location>
</feature>
<dbReference type="EMBL" id="JAWDGP010007128">
    <property type="protein sequence ID" value="KAK3729648.1"/>
    <property type="molecule type" value="Genomic_DNA"/>
</dbReference>